<dbReference type="EMBL" id="SOBW01000008">
    <property type="protein sequence ID" value="TDU40522.1"/>
    <property type="molecule type" value="Genomic_DNA"/>
</dbReference>
<dbReference type="Proteomes" id="UP000294689">
    <property type="component" value="Unassembled WGS sequence"/>
</dbReference>
<reference evidence="1 2" key="1">
    <citation type="submission" date="2019-03" db="EMBL/GenBank/DDBJ databases">
        <title>Genomic Encyclopedia of Archaeal and Bacterial Type Strains, Phase II (KMG-II): from individual species to whole genera.</title>
        <authorList>
            <person name="Goeker M."/>
        </authorList>
    </citation>
    <scope>NUCLEOTIDE SEQUENCE [LARGE SCALE GENOMIC DNA]</scope>
    <source>
        <strain evidence="1 2">DSM 28135</strain>
    </source>
</reference>
<organism evidence="1 2">
    <name type="scientific">Gelidibacter sediminis</name>
    <dbReference type="NCBI Taxonomy" id="1608710"/>
    <lineage>
        <taxon>Bacteria</taxon>
        <taxon>Pseudomonadati</taxon>
        <taxon>Bacteroidota</taxon>
        <taxon>Flavobacteriia</taxon>
        <taxon>Flavobacteriales</taxon>
        <taxon>Flavobacteriaceae</taxon>
        <taxon>Gelidibacter</taxon>
    </lineage>
</organism>
<dbReference type="PROSITE" id="PS51257">
    <property type="entry name" value="PROKAR_LIPOPROTEIN"/>
    <property type="match status" value="1"/>
</dbReference>
<keyword evidence="2" id="KW-1185">Reference proteome</keyword>
<dbReference type="AlphaFoldDB" id="A0A4R7Q1A2"/>
<sequence length="521" mass="58149">MVTMKRSLYFSLLCITIIFWSSCRKDFDFQPSQGALTFSKDTVYLDTVFANIGSSTYNLKVYNRSNTDISIPSLRLKQGQASNYRLNVDGTAGKEFKNIEILAKDSLFIFIETTVNLQDVVTAKNQFLYTDAIEFDSGANLQKVELVTLVKDAIFIYPHKNSQGIIETLNFDIDDDGVEDITNIQGRFLTDAELTFTKDKPYVIYGYAAVDENKTLTINAGARVHFHANSGLLITNNASLKVNGAFSFNQKTMENEVVFESDRLEPIFENVPGQWGTIWLFQGSKANEMNFATIKNATIGVLAENNQNTSIPKLTIKNSKIYNSSNFGILGRATSITAANLVINNAGQSSFAGIYGGVYNFTHCTLANYWTNSFRQFPALFLSNYQVIDDNTLVSNPLTAANFNNCIIYGNDNPEFMVEQLDGTDFNFKFTNCLIKFDDPNKNFGTDPNYDFKNAALYDNVVFNKDPKFKSPSRNQLMIGEGSAAVNVIGNNPFSNQIPVDILNINRTTAPDLGAYQHLDL</sequence>
<gene>
    <name evidence="1" type="ORF">BXY82_2573</name>
</gene>
<protein>
    <recommendedName>
        <fullName evidence="3">Parallel beta helix pectate lyase-like protein</fullName>
    </recommendedName>
</protein>
<name>A0A4R7Q1A2_9FLAO</name>
<evidence type="ECO:0000313" key="2">
    <source>
        <dbReference type="Proteomes" id="UP000294689"/>
    </source>
</evidence>
<evidence type="ECO:0008006" key="3">
    <source>
        <dbReference type="Google" id="ProtNLM"/>
    </source>
</evidence>
<comment type="caution">
    <text evidence="1">The sequence shown here is derived from an EMBL/GenBank/DDBJ whole genome shotgun (WGS) entry which is preliminary data.</text>
</comment>
<evidence type="ECO:0000313" key="1">
    <source>
        <dbReference type="EMBL" id="TDU40522.1"/>
    </source>
</evidence>
<accession>A0A4R7Q1A2</accession>
<proteinExistence type="predicted"/>